<keyword evidence="2" id="KW-1185">Reference proteome</keyword>
<sequence length="413" mass="47471">MEALVSSSKLSDDTEALKFPIPLEFQSQLRFIDSCDHRSDEEILASLAVYEAVTSEKNIWAFWHSGAATMPGWCQRNVINWARLCGPSWTIRILDAVADSPNHFLKYLSPDVLPETLIEGTMTGPYIGQHSADFLRGACLHEYGGVFMDVGIILFRSLDRICWRELEDPESPYQICVSRIYGPFMGNWFVAARKGDPFIKAWHDIFMHLWEDRVNYEGIGKERLIAWCQLIDFSEARNHGFNVEFNVEPDKVVEYVAQIIVWVRLCMINGGAKIGELNWSRYAKDRVLWFDAVAEVFGAESVVDFRGQKVFDALTTRMDADEESEEYRLAYQAIWRMLTKSSMQKVMHGKGHTETPALGVLLDLPENEGRDREPGTFAELLRYGSVHFEQTREMEYADYQRPADIWDKGIFES</sequence>
<dbReference type="SUPFAM" id="SSF53448">
    <property type="entry name" value="Nucleotide-diphospho-sugar transferases"/>
    <property type="match status" value="1"/>
</dbReference>
<dbReference type="InterPro" id="IPR008441">
    <property type="entry name" value="AfumC-like_glycosyl_Trfase"/>
</dbReference>
<dbReference type="Gene3D" id="3.90.550.20">
    <property type="match status" value="1"/>
</dbReference>
<dbReference type="EMBL" id="JAVHNQ010000014">
    <property type="protein sequence ID" value="KAK6332887.1"/>
    <property type="molecule type" value="Genomic_DNA"/>
</dbReference>
<dbReference type="GO" id="GO:0016757">
    <property type="term" value="F:glycosyltransferase activity"/>
    <property type="evidence" value="ECO:0007669"/>
    <property type="project" value="InterPro"/>
</dbReference>
<dbReference type="AlphaFoldDB" id="A0AAV9U0S1"/>
<comment type="caution">
    <text evidence="1">The sequence shown here is derived from an EMBL/GenBank/DDBJ whole genome shotgun (WGS) entry which is preliminary data.</text>
</comment>
<dbReference type="InterPro" id="IPR029044">
    <property type="entry name" value="Nucleotide-diphossugar_trans"/>
</dbReference>
<accession>A0AAV9U0S1</accession>
<evidence type="ECO:0008006" key="3">
    <source>
        <dbReference type="Google" id="ProtNLM"/>
    </source>
</evidence>
<protein>
    <recommendedName>
        <fullName evidence="3">Capsule polysaccharide biosynthesis protein</fullName>
    </recommendedName>
</protein>
<gene>
    <name evidence="1" type="ORF">TWF696_002906</name>
</gene>
<dbReference type="Proteomes" id="UP001375240">
    <property type="component" value="Unassembled WGS sequence"/>
</dbReference>
<dbReference type="Pfam" id="PF05704">
    <property type="entry name" value="Caps_synth"/>
    <property type="match status" value="1"/>
</dbReference>
<name>A0AAV9U0S1_9PEZI</name>
<evidence type="ECO:0000313" key="2">
    <source>
        <dbReference type="Proteomes" id="UP001375240"/>
    </source>
</evidence>
<reference evidence="1 2" key="1">
    <citation type="submission" date="2019-10" db="EMBL/GenBank/DDBJ databases">
        <authorList>
            <person name="Palmer J.M."/>
        </authorList>
    </citation>
    <scope>NUCLEOTIDE SEQUENCE [LARGE SCALE GENOMIC DNA]</scope>
    <source>
        <strain evidence="1 2">TWF696</strain>
    </source>
</reference>
<evidence type="ECO:0000313" key="1">
    <source>
        <dbReference type="EMBL" id="KAK6332887.1"/>
    </source>
</evidence>
<proteinExistence type="predicted"/>
<organism evidence="1 2">
    <name type="scientific">Orbilia brochopaga</name>
    <dbReference type="NCBI Taxonomy" id="3140254"/>
    <lineage>
        <taxon>Eukaryota</taxon>
        <taxon>Fungi</taxon>
        <taxon>Dikarya</taxon>
        <taxon>Ascomycota</taxon>
        <taxon>Pezizomycotina</taxon>
        <taxon>Orbiliomycetes</taxon>
        <taxon>Orbiliales</taxon>
        <taxon>Orbiliaceae</taxon>
        <taxon>Orbilia</taxon>
    </lineage>
</organism>